<evidence type="ECO:0000313" key="2">
    <source>
        <dbReference type="EMBL" id="RZM82755.1"/>
    </source>
</evidence>
<comment type="caution">
    <text evidence="2">The sequence shown here is derived from an EMBL/GenBank/DDBJ whole genome shotgun (WGS) entry which is preliminary data.</text>
</comment>
<accession>A0A4Q7EHB8</accession>
<gene>
    <name evidence="2" type="ORF">DYY88_05915</name>
</gene>
<keyword evidence="3" id="KW-1185">Reference proteome</keyword>
<reference evidence="2 3" key="1">
    <citation type="submission" date="2018-11" db="EMBL/GenBank/DDBJ databases">
        <title>Whole genome sequencing of an environmental sample.</title>
        <authorList>
            <person name="Sarangi A.N."/>
            <person name="Singh D."/>
            <person name="Tripathy S."/>
        </authorList>
    </citation>
    <scope>NUCLEOTIDE SEQUENCE [LARGE SCALE GENOMIC DNA]</scope>
    <source>
        <strain evidence="2 3">Lakshadweep</strain>
    </source>
</reference>
<protein>
    <submittedName>
        <fullName evidence="2">Uncharacterized protein</fullName>
    </submittedName>
</protein>
<evidence type="ECO:0000256" key="1">
    <source>
        <dbReference type="SAM" id="MobiDB-lite"/>
    </source>
</evidence>
<proteinExistence type="predicted"/>
<dbReference type="AlphaFoldDB" id="A0A4Q7EHB8"/>
<evidence type="ECO:0000313" key="3">
    <source>
        <dbReference type="Proteomes" id="UP000292459"/>
    </source>
</evidence>
<sequence>MVTGPAVQALETVVVSEMRFSIKPNRGLSGRKIIHDVYKSACPDKSSERVPRDGAIAPSRTRSRPPYRR</sequence>
<dbReference type="Proteomes" id="UP000292459">
    <property type="component" value="Unassembled WGS sequence"/>
</dbReference>
<name>A0A4Q7EHB8_9CYAN</name>
<dbReference type="EMBL" id="QVFV01000001">
    <property type="protein sequence ID" value="RZM82755.1"/>
    <property type="molecule type" value="Genomic_DNA"/>
</dbReference>
<feature type="region of interest" description="Disordered" evidence="1">
    <location>
        <begin position="43"/>
        <end position="69"/>
    </location>
</feature>
<organism evidence="2 3">
    <name type="scientific">Leptolyngbya iicbica LK</name>
    <dbReference type="NCBI Taxonomy" id="2294035"/>
    <lineage>
        <taxon>Bacteria</taxon>
        <taxon>Bacillati</taxon>
        <taxon>Cyanobacteriota</taxon>
        <taxon>Cyanophyceae</taxon>
        <taxon>Leptolyngbyales</taxon>
        <taxon>Leptolyngbyaceae</taxon>
        <taxon>Leptolyngbya group</taxon>
        <taxon>Leptolyngbya</taxon>
        <taxon>Leptolyngbya iicbica</taxon>
    </lineage>
</organism>